<keyword evidence="1" id="KW-0732">Signal</keyword>
<feature type="chain" id="PRO_5041950880" evidence="1">
    <location>
        <begin position="39"/>
        <end position="355"/>
    </location>
</feature>
<gene>
    <name evidence="2" type="ORF">LY79DRAFT_555516</name>
</gene>
<dbReference type="InterPro" id="IPR011043">
    <property type="entry name" value="Gal_Oxase/kelch_b-propeller"/>
</dbReference>
<dbReference type="SUPFAM" id="SSF50965">
    <property type="entry name" value="Galactose oxidase, central domain"/>
    <property type="match status" value="1"/>
</dbReference>
<name>A0AAD8V2W6_9PEZI</name>
<evidence type="ECO:0000313" key="3">
    <source>
        <dbReference type="Proteomes" id="UP001230504"/>
    </source>
</evidence>
<organism evidence="2 3">
    <name type="scientific">Colletotrichum navitas</name>
    <dbReference type="NCBI Taxonomy" id="681940"/>
    <lineage>
        <taxon>Eukaryota</taxon>
        <taxon>Fungi</taxon>
        <taxon>Dikarya</taxon>
        <taxon>Ascomycota</taxon>
        <taxon>Pezizomycotina</taxon>
        <taxon>Sordariomycetes</taxon>
        <taxon>Hypocreomycetidae</taxon>
        <taxon>Glomerellales</taxon>
        <taxon>Glomerellaceae</taxon>
        <taxon>Colletotrichum</taxon>
        <taxon>Colletotrichum graminicola species complex</taxon>
    </lineage>
</organism>
<accession>A0AAD8V2W6</accession>
<comment type="caution">
    <text evidence="2">The sequence shown here is derived from an EMBL/GenBank/DDBJ whole genome shotgun (WGS) entry which is preliminary data.</text>
</comment>
<dbReference type="Pfam" id="PF24681">
    <property type="entry name" value="Kelch_KLHDC2_KLHL20_DRC7"/>
    <property type="match status" value="1"/>
</dbReference>
<proteinExistence type="predicted"/>
<protein>
    <submittedName>
        <fullName evidence="2">Kelch domain-containing protein</fullName>
    </submittedName>
</protein>
<dbReference type="InterPro" id="IPR015915">
    <property type="entry name" value="Kelch-typ_b-propeller"/>
</dbReference>
<evidence type="ECO:0000256" key="1">
    <source>
        <dbReference type="SAM" id="SignalP"/>
    </source>
</evidence>
<dbReference type="SMART" id="SM00612">
    <property type="entry name" value="Kelch"/>
    <property type="match status" value="4"/>
</dbReference>
<sequence length="355" mass="37800">MDIRILLFCILTKTLFTMNTKFLTPLLPLLFLSRHVLSLPSNSDSWHLLPPIPLGPQQEESVAAIGGDIYIVGGINLVPPNATTIPSVSYMQVYSTTTNTWRRVADIPMAVNHANMASLNGKLYVLGAIAGSGINYPIANSFAYTPATDTWDALPPMPAGTERGAAGVGVWGDNIVIAGGLNYTDFLNGAQTTVPWTSMFNTRTLQWDTAFPDLPDGGRDHCGGVVLGDTFYVVGGRVSGERNVRGTVWAMDLGKATRTWVEMEGKMPTPRGSHSTALVDGKIYTFGGEGNPVGNGIFDNVEAYDVKADSWEVLAPMPEPRHGTAAAVVAGRVFIPGGAYKGGAGAVDSNQIFIP</sequence>
<evidence type="ECO:0000313" key="2">
    <source>
        <dbReference type="EMBL" id="KAK1590250.1"/>
    </source>
</evidence>
<dbReference type="EMBL" id="JAHLJV010000033">
    <property type="protein sequence ID" value="KAK1590250.1"/>
    <property type="molecule type" value="Genomic_DNA"/>
</dbReference>
<dbReference type="Pfam" id="PF01344">
    <property type="entry name" value="Kelch_1"/>
    <property type="match status" value="1"/>
</dbReference>
<reference evidence="2" key="1">
    <citation type="submission" date="2021-06" db="EMBL/GenBank/DDBJ databases">
        <title>Comparative genomics, transcriptomics and evolutionary studies reveal genomic signatures of adaptation to plant cell wall in hemibiotrophic fungi.</title>
        <authorList>
            <consortium name="DOE Joint Genome Institute"/>
            <person name="Baroncelli R."/>
            <person name="Diaz J.F."/>
            <person name="Benocci T."/>
            <person name="Peng M."/>
            <person name="Battaglia E."/>
            <person name="Haridas S."/>
            <person name="Andreopoulos W."/>
            <person name="Labutti K."/>
            <person name="Pangilinan J."/>
            <person name="Floch G.L."/>
            <person name="Makela M.R."/>
            <person name="Henrissat B."/>
            <person name="Grigoriev I.V."/>
            <person name="Crouch J.A."/>
            <person name="De Vries R.P."/>
            <person name="Sukno S.A."/>
            <person name="Thon M.R."/>
        </authorList>
    </citation>
    <scope>NUCLEOTIDE SEQUENCE</scope>
    <source>
        <strain evidence="2">CBS 125086</strain>
    </source>
</reference>
<dbReference type="PANTHER" id="PTHR45632">
    <property type="entry name" value="LD33804P"/>
    <property type="match status" value="1"/>
</dbReference>
<dbReference type="InterPro" id="IPR006652">
    <property type="entry name" value="Kelch_1"/>
</dbReference>
<keyword evidence="3" id="KW-1185">Reference proteome</keyword>
<dbReference type="GeneID" id="85442173"/>
<dbReference type="Proteomes" id="UP001230504">
    <property type="component" value="Unassembled WGS sequence"/>
</dbReference>
<dbReference type="Gene3D" id="2.120.10.80">
    <property type="entry name" value="Kelch-type beta propeller"/>
    <property type="match status" value="2"/>
</dbReference>
<dbReference type="AlphaFoldDB" id="A0AAD8V2W6"/>
<dbReference type="RefSeq" id="XP_060413748.1">
    <property type="nucleotide sequence ID" value="XM_060557933.1"/>
</dbReference>
<feature type="signal peptide" evidence="1">
    <location>
        <begin position="1"/>
        <end position="38"/>
    </location>
</feature>